<keyword evidence="4" id="KW-1185">Reference proteome</keyword>
<dbReference type="PANTHER" id="PTHR31356">
    <property type="entry name" value="THYLAKOID LUMENAL 29 KDA PROTEIN, CHLOROPLASTIC-RELATED"/>
    <property type="match status" value="1"/>
</dbReference>
<dbReference type="InterPro" id="IPR002016">
    <property type="entry name" value="Haem_peroxidase"/>
</dbReference>
<feature type="non-terminal residue" evidence="3">
    <location>
        <position position="1"/>
    </location>
</feature>
<evidence type="ECO:0000256" key="1">
    <source>
        <dbReference type="ARBA" id="ARBA00023002"/>
    </source>
</evidence>
<dbReference type="GO" id="GO:0000302">
    <property type="term" value="P:response to reactive oxygen species"/>
    <property type="evidence" value="ECO:0007669"/>
    <property type="project" value="TreeGrafter"/>
</dbReference>
<keyword evidence="3" id="KW-0575">Peroxidase</keyword>
<accession>A0AAE0FJ54</accession>
<dbReference type="GO" id="GO:0034599">
    <property type="term" value="P:cellular response to oxidative stress"/>
    <property type="evidence" value="ECO:0007669"/>
    <property type="project" value="InterPro"/>
</dbReference>
<evidence type="ECO:0000313" key="3">
    <source>
        <dbReference type="EMBL" id="KAK3260460.1"/>
    </source>
</evidence>
<feature type="domain" description="Plant heme peroxidase family profile" evidence="2">
    <location>
        <begin position="1"/>
        <end position="156"/>
    </location>
</feature>
<protein>
    <submittedName>
        <fullName evidence="3">L-ascorbate peroxidase 7, chloroplastic</fullName>
    </submittedName>
</protein>
<dbReference type="SUPFAM" id="SSF48113">
    <property type="entry name" value="Heme-dependent peroxidases"/>
    <property type="match status" value="1"/>
</dbReference>
<dbReference type="InterPro" id="IPR010255">
    <property type="entry name" value="Haem_peroxidase_sf"/>
</dbReference>
<dbReference type="AlphaFoldDB" id="A0AAE0FJ54"/>
<dbReference type="GO" id="GO:0042744">
    <property type="term" value="P:hydrogen peroxide catabolic process"/>
    <property type="evidence" value="ECO:0007669"/>
    <property type="project" value="TreeGrafter"/>
</dbReference>
<proteinExistence type="predicted"/>
<gene>
    <name evidence="3" type="ORF">CYMTET_30581</name>
</gene>
<dbReference type="GO" id="GO:0020037">
    <property type="term" value="F:heme binding"/>
    <property type="evidence" value="ECO:0007669"/>
    <property type="project" value="InterPro"/>
</dbReference>
<organism evidence="3 4">
    <name type="scientific">Cymbomonas tetramitiformis</name>
    <dbReference type="NCBI Taxonomy" id="36881"/>
    <lineage>
        <taxon>Eukaryota</taxon>
        <taxon>Viridiplantae</taxon>
        <taxon>Chlorophyta</taxon>
        <taxon>Pyramimonadophyceae</taxon>
        <taxon>Pyramimonadales</taxon>
        <taxon>Pyramimonadaceae</taxon>
        <taxon>Cymbomonas</taxon>
    </lineage>
</organism>
<name>A0AAE0FJ54_9CHLO</name>
<dbReference type="PROSITE" id="PS50873">
    <property type="entry name" value="PEROXIDASE_4"/>
    <property type="match status" value="1"/>
</dbReference>
<evidence type="ECO:0000259" key="2">
    <source>
        <dbReference type="PROSITE" id="PS50873"/>
    </source>
</evidence>
<sequence length="156" mass="17126">AAGCSSGLHSLDTRCCTWTGPRQAHSNEKGLVGARMRLAAVARGCAVTPLQGAAFVSRALDKATVQNMEGGMSWTRNWLEFDNSYFTSLVDAKEGVPDDELLRLSTDMVLLEDTKFNEHAQKFAENQKAFFKAYAKSHKKLSELGSTFNPPQGIRI</sequence>
<dbReference type="InterPro" id="IPR044831">
    <property type="entry name" value="Ccp1-like"/>
</dbReference>
<evidence type="ECO:0000313" key="4">
    <source>
        <dbReference type="Proteomes" id="UP001190700"/>
    </source>
</evidence>
<dbReference type="EMBL" id="LGRX02017686">
    <property type="protein sequence ID" value="KAK3260460.1"/>
    <property type="molecule type" value="Genomic_DNA"/>
</dbReference>
<dbReference type="PANTHER" id="PTHR31356:SF66">
    <property type="entry name" value="CATALASE-PEROXIDASE"/>
    <property type="match status" value="1"/>
</dbReference>
<reference evidence="3 4" key="1">
    <citation type="journal article" date="2015" name="Genome Biol. Evol.">
        <title>Comparative Genomics of a Bacterivorous Green Alga Reveals Evolutionary Causalities and Consequences of Phago-Mixotrophic Mode of Nutrition.</title>
        <authorList>
            <person name="Burns J.A."/>
            <person name="Paasch A."/>
            <person name="Narechania A."/>
            <person name="Kim E."/>
        </authorList>
    </citation>
    <scope>NUCLEOTIDE SEQUENCE [LARGE SCALE GENOMIC DNA]</scope>
    <source>
        <strain evidence="3 4">PLY_AMNH</strain>
    </source>
</reference>
<comment type="caution">
    <text evidence="3">The sequence shown here is derived from an EMBL/GenBank/DDBJ whole genome shotgun (WGS) entry which is preliminary data.</text>
</comment>
<keyword evidence="1" id="KW-0560">Oxidoreductase</keyword>
<dbReference type="Gene3D" id="1.10.420.10">
    <property type="entry name" value="Peroxidase, domain 2"/>
    <property type="match status" value="1"/>
</dbReference>
<dbReference type="Proteomes" id="UP001190700">
    <property type="component" value="Unassembled WGS sequence"/>
</dbReference>
<dbReference type="GO" id="GO:0004601">
    <property type="term" value="F:peroxidase activity"/>
    <property type="evidence" value="ECO:0007669"/>
    <property type="project" value="UniProtKB-KW"/>
</dbReference>